<comment type="similarity">
    <text evidence="1 4">Belongs to the DegT/DnrJ/EryC1 family.</text>
</comment>
<evidence type="ECO:0000256" key="3">
    <source>
        <dbReference type="PIRSR" id="PIRSR000390-2"/>
    </source>
</evidence>
<dbReference type="PANTHER" id="PTHR30244:SF34">
    <property type="entry name" value="DTDP-4-AMINO-4,6-DIDEOXYGALACTOSE TRANSAMINASE"/>
    <property type="match status" value="1"/>
</dbReference>
<dbReference type="EMBL" id="BKAG01000003">
    <property type="protein sequence ID" value="GEP41466.1"/>
    <property type="molecule type" value="Genomic_DNA"/>
</dbReference>
<dbReference type="Gene3D" id="3.90.1150.10">
    <property type="entry name" value="Aspartate Aminotransferase, domain 1"/>
    <property type="match status" value="1"/>
</dbReference>
<protein>
    <submittedName>
        <fullName evidence="5">Aminotransferase</fullName>
    </submittedName>
</protein>
<dbReference type="GO" id="GO:0030170">
    <property type="term" value="F:pyridoxal phosphate binding"/>
    <property type="evidence" value="ECO:0007669"/>
    <property type="project" value="TreeGrafter"/>
</dbReference>
<evidence type="ECO:0000256" key="2">
    <source>
        <dbReference type="PIRSR" id="PIRSR000390-1"/>
    </source>
</evidence>
<gene>
    <name evidence="5" type="ORF">BGE01nite_07570</name>
</gene>
<dbReference type="AlphaFoldDB" id="A0A512M410"/>
<dbReference type="InterPro" id="IPR015421">
    <property type="entry name" value="PyrdxlP-dep_Trfase_major"/>
</dbReference>
<evidence type="ECO:0000256" key="1">
    <source>
        <dbReference type="ARBA" id="ARBA00037999"/>
    </source>
</evidence>
<dbReference type="Pfam" id="PF01041">
    <property type="entry name" value="DegT_DnrJ_EryC1"/>
    <property type="match status" value="1"/>
</dbReference>
<evidence type="ECO:0000256" key="4">
    <source>
        <dbReference type="RuleBase" id="RU004508"/>
    </source>
</evidence>
<dbReference type="InterPro" id="IPR015422">
    <property type="entry name" value="PyrdxlP-dep_Trfase_small"/>
</dbReference>
<keyword evidence="3 4" id="KW-0663">Pyridoxal phosphate</keyword>
<evidence type="ECO:0000313" key="5">
    <source>
        <dbReference type="EMBL" id="GEP41466.1"/>
    </source>
</evidence>
<keyword evidence="5" id="KW-0032">Aminotransferase</keyword>
<dbReference type="InterPro" id="IPR015424">
    <property type="entry name" value="PyrdxlP-dep_Trfase"/>
</dbReference>
<dbReference type="Gene3D" id="3.40.640.10">
    <property type="entry name" value="Type I PLP-dependent aspartate aminotransferase-like (Major domain)"/>
    <property type="match status" value="1"/>
</dbReference>
<feature type="modified residue" description="N6-(pyridoxal phosphate)lysine" evidence="3">
    <location>
        <position position="183"/>
    </location>
</feature>
<organism evidence="5 6">
    <name type="scientific">Brevifollis gellanilyticus</name>
    <dbReference type="NCBI Taxonomy" id="748831"/>
    <lineage>
        <taxon>Bacteria</taxon>
        <taxon>Pseudomonadati</taxon>
        <taxon>Verrucomicrobiota</taxon>
        <taxon>Verrucomicrobiia</taxon>
        <taxon>Verrucomicrobiales</taxon>
        <taxon>Verrucomicrobiaceae</taxon>
    </lineage>
</organism>
<dbReference type="Proteomes" id="UP000321577">
    <property type="component" value="Unassembled WGS sequence"/>
</dbReference>
<dbReference type="CDD" id="cd00616">
    <property type="entry name" value="AHBA_syn"/>
    <property type="match status" value="1"/>
</dbReference>
<name>A0A512M410_9BACT</name>
<accession>A0A512M410</accession>
<dbReference type="InterPro" id="IPR000653">
    <property type="entry name" value="DegT/StrS_aminotransferase"/>
</dbReference>
<dbReference type="PIRSF" id="PIRSF000390">
    <property type="entry name" value="PLP_StrS"/>
    <property type="match status" value="1"/>
</dbReference>
<dbReference type="RefSeq" id="WP_146848923.1">
    <property type="nucleotide sequence ID" value="NZ_BKAG01000003.1"/>
</dbReference>
<proteinExistence type="inferred from homology"/>
<reference evidence="5 6" key="1">
    <citation type="submission" date="2019-07" db="EMBL/GenBank/DDBJ databases">
        <title>Whole genome shotgun sequence of Brevifollis gellanilyticus NBRC 108608.</title>
        <authorList>
            <person name="Hosoyama A."/>
            <person name="Uohara A."/>
            <person name="Ohji S."/>
            <person name="Ichikawa N."/>
        </authorList>
    </citation>
    <scope>NUCLEOTIDE SEQUENCE [LARGE SCALE GENOMIC DNA]</scope>
    <source>
        <strain evidence="5 6">NBRC 108608</strain>
    </source>
</reference>
<dbReference type="SUPFAM" id="SSF53383">
    <property type="entry name" value="PLP-dependent transferases"/>
    <property type="match status" value="1"/>
</dbReference>
<dbReference type="GO" id="GO:0008483">
    <property type="term" value="F:transaminase activity"/>
    <property type="evidence" value="ECO:0007669"/>
    <property type="project" value="UniProtKB-KW"/>
</dbReference>
<dbReference type="GO" id="GO:0000271">
    <property type="term" value="P:polysaccharide biosynthetic process"/>
    <property type="evidence" value="ECO:0007669"/>
    <property type="project" value="TreeGrafter"/>
</dbReference>
<keyword evidence="5" id="KW-0808">Transferase</keyword>
<evidence type="ECO:0000313" key="6">
    <source>
        <dbReference type="Proteomes" id="UP000321577"/>
    </source>
</evidence>
<keyword evidence="6" id="KW-1185">Reference proteome</keyword>
<comment type="caution">
    <text evidence="5">The sequence shown here is derived from an EMBL/GenBank/DDBJ whole genome shotgun (WGS) entry which is preliminary data.</text>
</comment>
<dbReference type="PANTHER" id="PTHR30244">
    <property type="entry name" value="TRANSAMINASE"/>
    <property type="match status" value="1"/>
</dbReference>
<sequence length="378" mass="41444">MIPVFKPHIDADTMKAAVDALHLGWLGMGSYVKAFEEKLTEAFELGPDRKLVAVNTCTSALHLALLTAGVGPGDEVITPALNNIGDFQAIGMCGARPVFVDINEHDLSINPDLIEPLIGPKTKAIIVLHYTGATAQVHRVLEIAKKHNLRVVEDAAHATGTRVEGKPIGSYGDLSCFSFDAIKTLTCIDGGAVVVPRAEEANDLYPARLLGMTQPNERLYGNSRAYQFDVLKQGFRYHLANLHAAIGLTQLAKLDEFNANRRKYCRLYNELLAGVPGVITPTDRFDGASIFHYCLRVLDGKRPDLQAHMCANGVDSGIHWMPGNRFTWLQDCRGANDVPVTDRIGDEILTLPLWSYMNDEVIHTVANAIRSFYGQPAL</sequence>
<dbReference type="OrthoDB" id="9810913at2"/>
<feature type="active site" description="Proton acceptor" evidence="2">
    <location>
        <position position="183"/>
    </location>
</feature>